<organism evidence="1">
    <name type="scientific">bioreactor metagenome</name>
    <dbReference type="NCBI Taxonomy" id="1076179"/>
    <lineage>
        <taxon>unclassified sequences</taxon>
        <taxon>metagenomes</taxon>
        <taxon>ecological metagenomes</taxon>
    </lineage>
</organism>
<accession>A0A644U542</accession>
<evidence type="ECO:0000313" key="1">
    <source>
        <dbReference type="EMBL" id="MPL74059.1"/>
    </source>
</evidence>
<gene>
    <name evidence="1" type="ORF">SDC9_19868</name>
</gene>
<dbReference type="AlphaFoldDB" id="A0A644U542"/>
<name>A0A644U542_9ZZZZ</name>
<comment type="caution">
    <text evidence="1">The sequence shown here is derived from an EMBL/GenBank/DDBJ whole genome shotgun (WGS) entry which is preliminary data.</text>
</comment>
<protein>
    <submittedName>
        <fullName evidence="1">Uncharacterized protein</fullName>
    </submittedName>
</protein>
<proteinExistence type="predicted"/>
<sequence>MHGRGERPGGVPVGVAFAGRGLGLRTCQKGVGENPDSPRAPALPWHALDRPAPMRYLRAQVPGTCRLQTQVTVKPGTRRHLTLEAFRAVGNAGPHPS</sequence>
<reference evidence="1" key="1">
    <citation type="submission" date="2019-08" db="EMBL/GenBank/DDBJ databases">
        <authorList>
            <person name="Kucharzyk K."/>
            <person name="Murdoch R.W."/>
            <person name="Higgins S."/>
            <person name="Loffler F."/>
        </authorList>
    </citation>
    <scope>NUCLEOTIDE SEQUENCE</scope>
</reference>
<dbReference type="EMBL" id="VSSQ01000078">
    <property type="protein sequence ID" value="MPL74059.1"/>
    <property type="molecule type" value="Genomic_DNA"/>
</dbReference>